<dbReference type="PROSITE" id="PS51012">
    <property type="entry name" value="ABC_TM2"/>
    <property type="match status" value="1"/>
</dbReference>
<dbReference type="InterPro" id="IPR013525">
    <property type="entry name" value="ABC2_TM"/>
</dbReference>
<evidence type="ECO:0000313" key="11">
    <source>
        <dbReference type="Proteomes" id="UP000286100"/>
    </source>
</evidence>
<dbReference type="RefSeq" id="WP_119764862.1">
    <property type="nucleotide sequence ID" value="NZ_QYUM01000004.1"/>
</dbReference>
<feature type="transmembrane region" description="Helical" evidence="8">
    <location>
        <begin position="232"/>
        <end position="255"/>
    </location>
</feature>
<evidence type="ECO:0000259" key="9">
    <source>
        <dbReference type="PROSITE" id="PS51012"/>
    </source>
</evidence>
<protein>
    <submittedName>
        <fullName evidence="10">ABC transporter permease</fullName>
    </submittedName>
</protein>
<reference evidence="10 11" key="1">
    <citation type="submission" date="2018-09" db="EMBL/GenBank/DDBJ databases">
        <authorList>
            <person name="Zhu H."/>
        </authorList>
    </citation>
    <scope>NUCLEOTIDE SEQUENCE [LARGE SCALE GENOMIC DNA]</scope>
    <source>
        <strain evidence="10 11">K2R01-6</strain>
    </source>
</reference>
<feature type="transmembrane region" description="Helical" evidence="8">
    <location>
        <begin position="28"/>
        <end position="46"/>
    </location>
</feature>
<evidence type="ECO:0000256" key="2">
    <source>
        <dbReference type="ARBA" id="ARBA00007783"/>
    </source>
</evidence>
<accession>A0A418W6X7</accession>
<sequence length="377" mass="41063">MSTAFNPRRFRAMLVKESLQILRDPSTFLIAFVLPLLLLFLFGYGVSLDTTRTRVGLALQDSSAPALSLAAAYRNSRWFEVKEARDVHTLKDDLVAGRVRGIIVIPPDFGEKVARTRGNAAIQVVTDGALPNTAGFVAAYAEGVRANWAIAQAAERGTRPPVQPIRIEGRFWFNPELASRYFLVPGAIAIVMTMIGTLLTALVVAREWERGTMEAIMATPIGMGEFLATKVIPYFLLGLGSMTLCTLLAIFVFGVPFRGSPLALLVIASAFLVPALGQGLLISAATKNQFVASQVALITGFLPSMLLSGFLFEISSMPTWIQYLTYAVPARYLIPPLQTVFVAGDIWSLFLPNIAAMLGFGLLFFTLAVRATRRRIA</sequence>
<organism evidence="10 11">
    <name type="scientific">Sphingomonas cavernae</name>
    <dbReference type="NCBI Taxonomy" id="2320861"/>
    <lineage>
        <taxon>Bacteria</taxon>
        <taxon>Pseudomonadati</taxon>
        <taxon>Pseudomonadota</taxon>
        <taxon>Alphaproteobacteria</taxon>
        <taxon>Sphingomonadales</taxon>
        <taxon>Sphingomonadaceae</taxon>
        <taxon>Sphingomonas</taxon>
    </lineage>
</organism>
<evidence type="ECO:0000256" key="8">
    <source>
        <dbReference type="SAM" id="Phobius"/>
    </source>
</evidence>
<dbReference type="AlphaFoldDB" id="A0A418W6X7"/>
<keyword evidence="7 8" id="KW-0472">Membrane</keyword>
<comment type="similarity">
    <text evidence="2">Belongs to the ABC-2 integral membrane protein family.</text>
</comment>
<dbReference type="OrthoDB" id="9784671at2"/>
<proteinExistence type="inferred from homology"/>
<dbReference type="InterPro" id="IPR047817">
    <property type="entry name" value="ABC2_TM_bact-type"/>
</dbReference>
<dbReference type="PANTHER" id="PTHR30294:SF29">
    <property type="entry name" value="MULTIDRUG ABC TRANSPORTER PERMEASE YBHS-RELATED"/>
    <property type="match status" value="1"/>
</dbReference>
<dbReference type="PANTHER" id="PTHR30294">
    <property type="entry name" value="MEMBRANE COMPONENT OF ABC TRANSPORTER YHHJ-RELATED"/>
    <property type="match status" value="1"/>
</dbReference>
<feature type="transmembrane region" description="Helical" evidence="8">
    <location>
        <begin position="181"/>
        <end position="205"/>
    </location>
</feature>
<dbReference type="GO" id="GO:0005886">
    <property type="term" value="C:plasma membrane"/>
    <property type="evidence" value="ECO:0007669"/>
    <property type="project" value="UniProtKB-SubCell"/>
</dbReference>
<evidence type="ECO:0000256" key="7">
    <source>
        <dbReference type="ARBA" id="ARBA00023136"/>
    </source>
</evidence>
<dbReference type="EMBL" id="QYUM01000004">
    <property type="protein sequence ID" value="RJF85780.1"/>
    <property type="molecule type" value="Genomic_DNA"/>
</dbReference>
<dbReference type="Gene3D" id="3.40.1710.10">
    <property type="entry name" value="abc type-2 transporter like domain"/>
    <property type="match status" value="1"/>
</dbReference>
<feature type="transmembrane region" description="Helical" evidence="8">
    <location>
        <begin position="262"/>
        <end position="285"/>
    </location>
</feature>
<keyword evidence="3" id="KW-0813">Transport</keyword>
<comment type="subcellular location">
    <subcellularLocation>
        <location evidence="1">Cell membrane</location>
        <topology evidence="1">Multi-pass membrane protein</topology>
    </subcellularLocation>
</comment>
<keyword evidence="5 8" id="KW-0812">Transmembrane</keyword>
<evidence type="ECO:0000256" key="4">
    <source>
        <dbReference type="ARBA" id="ARBA00022475"/>
    </source>
</evidence>
<dbReference type="GO" id="GO:0140359">
    <property type="term" value="F:ABC-type transporter activity"/>
    <property type="evidence" value="ECO:0007669"/>
    <property type="project" value="InterPro"/>
</dbReference>
<keyword evidence="4" id="KW-1003">Cell membrane</keyword>
<dbReference type="Pfam" id="PF12698">
    <property type="entry name" value="ABC2_membrane_3"/>
    <property type="match status" value="1"/>
</dbReference>
<dbReference type="Proteomes" id="UP000286100">
    <property type="component" value="Unassembled WGS sequence"/>
</dbReference>
<name>A0A418W6X7_9SPHN</name>
<keyword evidence="6 8" id="KW-1133">Transmembrane helix</keyword>
<keyword evidence="11" id="KW-1185">Reference proteome</keyword>
<evidence type="ECO:0000256" key="1">
    <source>
        <dbReference type="ARBA" id="ARBA00004651"/>
    </source>
</evidence>
<feature type="transmembrane region" description="Helical" evidence="8">
    <location>
        <begin position="349"/>
        <end position="369"/>
    </location>
</feature>
<evidence type="ECO:0000313" key="10">
    <source>
        <dbReference type="EMBL" id="RJF85780.1"/>
    </source>
</evidence>
<evidence type="ECO:0000256" key="3">
    <source>
        <dbReference type="ARBA" id="ARBA00022448"/>
    </source>
</evidence>
<feature type="transmembrane region" description="Helical" evidence="8">
    <location>
        <begin position="291"/>
        <end position="312"/>
    </location>
</feature>
<dbReference type="InterPro" id="IPR051449">
    <property type="entry name" value="ABC-2_transporter_component"/>
</dbReference>
<evidence type="ECO:0000256" key="5">
    <source>
        <dbReference type="ARBA" id="ARBA00022692"/>
    </source>
</evidence>
<gene>
    <name evidence="10" type="ORF">D3876_18040</name>
</gene>
<evidence type="ECO:0000256" key="6">
    <source>
        <dbReference type="ARBA" id="ARBA00022989"/>
    </source>
</evidence>
<feature type="domain" description="ABC transmembrane type-2" evidence="9">
    <location>
        <begin position="134"/>
        <end position="375"/>
    </location>
</feature>
<comment type="caution">
    <text evidence="10">The sequence shown here is derived from an EMBL/GenBank/DDBJ whole genome shotgun (WGS) entry which is preliminary data.</text>
</comment>